<evidence type="ECO:0000259" key="5">
    <source>
        <dbReference type="Pfam" id="PF00155"/>
    </source>
</evidence>
<evidence type="ECO:0000256" key="2">
    <source>
        <dbReference type="ARBA" id="ARBA00010008"/>
    </source>
</evidence>
<dbReference type="Pfam" id="PF00155">
    <property type="entry name" value="Aminotran_1_2"/>
    <property type="match status" value="1"/>
</dbReference>
<dbReference type="InterPro" id="IPR015421">
    <property type="entry name" value="PyrdxlP-dep_Trfase_major"/>
</dbReference>
<reference evidence="7" key="1">
    <citation type="journal article" date="2017" name="Nat. Microbiol.">
        <title>Global analysis of biosynthetic gene clusters reveals vast potential of secondary metabolite production in Penicillium species.</title>
        <authorList>
            <person name="Nielsen J.C."/>
            <person name="Grijseels S."/>
            <person name="Prigent S."/>
            <person name="Ji B."/>
            <person name="Dainat J."/>
            <person name="Nielsen K.F."/>
            <person name="Frisvad J.C."/>
            <person name="Workman M."/>
            <person name="Nielsen J."/>
        </authorList>
    </citation>
    <scope>NUCLEOTIDE SEQUENCE [LARGE SCALE GENOMIC DNA]</scope>
    <source>
        <strain evidence="7">IBT 24891</strain>
    </source>
</reference>
<sequence length="509" mass="56326">MSDDAALLMMAKVLEAQKPKAHELKDAPAFYRNMETVLDKRRMDQTMLTLLPARPVVDFSSCDILSLSKQVHVHFSIFPFFHLSKEVEVFGERSGLLRMAFMDELAKNPNFVLGSSGSRLMDGNHAYVEELEKEIAEFHGAKTGLFFDSGFDANTAIFSVVPQPGDVIVFDELVHGSIHEGMRTSRATAKRPFKHNDVGSFHEILTHLNRSLPSISSGTSTVLVSIESVYSMDGDVAPVEELLQAAKEALPLGNFEFFIDEAHSTGLVGPQGTGLVCALGLEESFAVRLHPFSKALGSHGAVVLCNQTIKTMLLNFARCLIFSTAPSFPALAAIKGGYSLLKSNLGQMRQESLQPIVRHFFKKILAHPTYIRAEEAKILTIPLAKGWEGRKFLTHIVPINHRGLENHLLAAHCQFAGYCVWPIDYPVVPKGQGRTRVIFHADNTFEQIDRLVALITEWAELMLQRERLGAEPLMAATEGVNLDWLTKVVTTSSSTMNEGLHYAKEVEVA</sequence>
<dbReference type="SUPFAM" id="SSF53383">
    <property type="entry name" value="PLP-dependent transferases"/>
    <property type="match status" value="1"/>
</dbReference>
<dbReference type="InterPro" id="IPR050087">
    <property type="entry name" value="AON_synthase_class-II"/>
</dbReference>
<dbReference type="PANTHER" id="PTHR13693">
    <property type="entry name" value="CLASS II AMINOTRANSFERASE/8-AMINO-7-OXONONANOATE SYNTHASE"/>
    <property type="match status" value="1"/>
</dbReference>
<dbReference type="Gene3D" id="3.90.1150.10">
    <property type="entry name" value="Aspartate Aminotransferase, domain 1"/>
    <property type="match status" value="1"/>
</dbReference>
<evidence type="ECO:0000313" key="7">
    <source>
        <dbReference type="Proteomes" id="UP000191285"/>
    </source>
</evidence>
<dbReference type="Proteomes" id="UP000191285">
    <property type="component" value="Unassembled WGS sequence"/>
</dbReference>
<dbReference type="STRING" id="303698.A0A1V6T4X5"/>
<dbReference type="GO" id="GO:0016740">
    <property type="term" value="F:transferase activity"/>
    <property type="evidence" value="ECO:0007669"/>
    <property type="project" value="UniProtKB-KW"/>
</dbReference>
<evidence type="ECO:0000313" key="6">
    <source>
        <dbReference type="EMBL" id="OQE21368.1"/>
    </source>
</evidence>
<dbReference type="OrthoDB" id="2382073at2759"/>
<feature type="domain" description="Aminotransferase class I/classII large" evidence="5">
    <location>
        <begin position="116"/>
        <end position="453"/>
    </location>
</feature>
<keyword evidence="3" id="KW-0808">Transferase</keyword>
<dbReference type="InterPro" id="IPR004839">
    <property type="entry name" value="Aminotransferase_I/II_large"/>
</dbReference>
<dbReference type="InterPro" id="IPR015422">
    <property type="entry name" value="PyrdxlP-dep_Trfase_small"/>
</dbReference>
<dbReference type="AlphaFoldDB" id="A0A1V6T4X5"/>
<dbReference type="PANTHER" id="PTHR13693:SF77">
    <property type="entry name" value="8-AMINO-7-OXONONANOATE SYNTHASE"/>
    <property type="match status" value="1"/>
</dbReference>
<evidence type="ECO:0000256" key="3">
    <source>
        <dbReference type="ARBA" id="ARBA00022679"/>
    </source>
</evidence>
<organism evidence="6 7">
    <name type="scientific">Penicillium steckii</name>
    <dbReference type="NCBI Taxonomy" id="303698"/>
    <lineage>
        <taxon>Eukaryota</taxon>
        <taxon>Fungi</taxon>
        <taxon>Dikarya</taxon>
        <taxon>Ascomycota</taxon>
        <taxon>Pezizomycotina</taxon>
        <taxon>Eurotiomycetes</taxon>
        <taxon>Eurotiomycetidae</taxon>
        <taxon>Eurotiales</taxon>
        <taxon>Aspergillaceae</taxon>
        <taxon>Penicillium</taxon>
    </lineage>
</organism>
<protein>
    <recommendedName>
        <fullName evidence="5">Aminotransferase class I/classII large domain-containing protein</fullName>
    </recommendedName>
</protein>
<dbReference type="Gene3D" id="3.40.640.10">
    <property type="entry name" value="Type I PLP-dependent aspartate aminotransferase-like (Major domain)"/>
    <property type="match status" value="1"/>
</dbReference>
<accession>A0A1V6T4X5</accession>
<dbReference type="GO" id="GO:0030170">
    <property type="term" value="F:pyridoxal phosphate binding"/>
    <property type="evidence" value="ECO:0007669"/>
    <property type="project" value="InterPro"/>
</dbReference>
<comment type="caution">
    <text evidence="6">The sequence shown here is derived from an EMBL/GenBank/DDBJ whole genome shotgun (WGS) entry which is preliminary data.</text>
</comment>
<comment type="similarity">
    <text evidence="2">Belongs to the class-II pyridoxal-phosphate-dependent aminotransferase family. BioF subfamily.</text>
</comment>
<keyword evidence="7" id="KW-1185">Reference proteome</keyword>
<evidence type="ECO:0000256" key="1">
    <source>
        <dbReference type="ARBA" id="ARBA00001933"/>
    </source>
</evidence>
<dbReference type="InterPro" id="IPR015424">
    <property type="entry name" value="PyrdxlP-dep_Trfase"/>
</dbReference>
<keyword evidence="4" id="KW-0663">Pyridoxal phosphate</keyword>
<name>A0A1V6T4X5_9EURO</name>
<dbReference type="GO" id="GO:0009102">
    <property type="term" value="P:biotin biosynthetic process"/>
    <property type="evidence" value="ECO:0007669"/>
    <property type="project" value="TreeGrafter"/>
</dbReference>
<dbReference type="EMBL" id="MLKD01000012">
    <property type="protein sequence ID" value="OQE21368.1"/>
    <property type="molecule type" value="Genomic_DNA"/>
</dbReference>
<proteinExistence type="inferred from homology"/>
<gene>
    <name evidence="6" type="ORF">PENSTE_c012G06917</name>
</gene>
<comment type="cofactor">
    <cofactor evidence="1">
        <name>pyridoxal 5'-phosphate</name>
        <dbReference type="ChEBI" id="CHEBI:597326"/>
    </cofactor>
</comment>
<evidence type="ECO:0000256" key="4">
    <source>
        <dbReference type="ARBA" id="ARBA00022898"/>
    </source>
</evidence>